<name>Q6ZWH1_HUMAN</name>
<comment type="subcellular location">
    <subcellularLocation>
        <location evidence="16">Cytoplasm</location>
    </subcellularLocation>
    <subcellularLocation>
        <location evidence="1 16">Nucleus</location>
    </subcellularLocation>
    <text evidence="16">Localizes at sites of DNA damage at double-strand breaks (DSBs).</text>
</comment>
<evidence type="ECO:0000256" key="1">
    <source>
        <dbReference type="ARBA" id="ARBA00004123"/>
    </source>
</evidence>
<dbReference type="GO" id="GO:0006302">
    <property type="term" value="P:double-strand break repair"/>
    <property type="evidence" value="ECO:0007669"/>
    <property type="project" value="UniProtKB-UniRule"/>
</dbReference>
<evidence type="ECO:0000256" key="16">
    <source>
        <dbReference type="RuleBase" id="RU368019"/>
    </source>
</evidence>
<dbReference type="GO" id="GO:0070531">
    <property type="term" value="C:BRCA1-A complex"/>
    <property type="evidence" value="ECO:0007669"/>
    <property type="project" value="UniProtKB-UniRule"/>
</dbReference>
<dbReference type="GO" id="GO:0031593">
    <property type="term" value="F:polyubiquitin modification-dependent protein binding"/>
    <property type="evidence" value="ECO:0007669"/>
    <property type="project" value="UniProtKB-UniRule"/>
</dbReference>
<evidence type="ECO:0000256" key="5">
    <source>
        <dbReference type="ARBA" id="ARBA00022703"/>
    </source>
</evidence>
<comment type="similarity">
    <text evidence="14 16">Belongs to the BABAM2 family.</text>
</comment>
<proteinExistence type="evidence at transcript level"/>
<dbReference type="GO" id="GO:0006915">
    <property type="term" value="P:apoptotic process"/>
    <property type="evidence" value="ECO:0007669"/>
    <property type="project" value="UniProtKB-UniRule"/>
</dbReference>
<evidence type="ECO:0000256" key="7">
    <source>
        <dbReference type="ARBA" id="ARBA00022763"/>
    </source>
</evidence>
<comment type="subunit">
    <text evidence="16">Component of the ARISC complex. Component of the BRCA1-A complex. Component of the BRISC complex. Binds polyubiquitin.</text>
</comment>
<accession>Q6ZWH1</accession>
<dbReference type="Pfam" id="PF06113">
    <property type="entry name" value="BRE"/>
    <property type="match status" value="2"/>
</dbReference>
<comment type="function">
    <text evidence="16">May play a role in homeostasis or cellular differentiation in cells of neural, epithelial and germline origins. May also act as a death receptor-associated anti-apoptotic protein, which inhibits the mitochondrial apoptotic pathway.</text>
</comment>
<evidence type="ECO:0000256" key="6">
    <source>
        <dbReference type="ARBA" id="ARBA00022737"/>
    </source>
</evidence>
<dbReference type="AlphaFoldDB" id="Q6ZWH1"/>
<keyword evidence="4 16" id="KW-0132">Cell division</keyword>
<dbReference type="GO" id="GO:0006325">
    <property type="term" value="P:chromatin organization"/>
    <property type="evidence" value="ECO:0007669"/>
    <property type="project" value="UniProtKB-UniRule"/>
</dbReference>
<dbReference type="CDD" id="cd23664">
    <property type="entry name" value="BRE"/>
    <property type="match status" value="1"/>
</dbReference>
<sequence>MLAPCFLYSLQNWDIIFNAQYPELPPDFIFGEDAEFLPDPSALQNLASWNPSNPECLLLVVKELVQQYHQFQCSRLRESSRLMFEYQTLLEEPQYGENMEIYAGKKNNWNLASWNPSNPECLLLVVKELVQQYHQFQCSRLRESSRLMFEYQTLLEEPQYGENMEIYAGKKNNWTGEFSARFLLKLPVDFSNIPTYLLKDVNEDPGEDVALLSVSFEDTEATQVYPKLYLSPRIEHALGGSSALHIPAFPGGGCLIDYVPQVCHLLTNKVQYVIQGYHKRREYIAAFLSHFGTGVVEYDAEGFTKLTLLLMWKDFCFLVHIDLPLFFPRDQPTLTFQSVYHFTNSGQLYSQAQKNYPYSPRWDGNEMAKRAKAYFKTFVPQFQEAAFANGKL</sequence>
<dbReference type="PANTHER" id="PTHR15189">
    <property type="entry name" value="BRISC AND BRCA1-A COMPLEX MEMBER 2"/>
    <property type="match status" value="1"/>
</dbReference>
<dbReference type="EMBL" id="AK123076">
    <property type="protein sequence ID" value="BAC85532.1"/>
    <property type="molecule type" value="mRNA"/>
</dbReference>
<evidence type="ECO:0000256" key="15">
    <source>
        <dbReference type="ARBA" id="ARBA00046899"/>
    </source>
</evidence>
<dbReference type="PeptideAtlas" id="Q6ZWH1"/>
<comment type="domain">
    <text evidence="16">Contains 2 ubiquitin-conjugating enzyme family-like (UEV-like) regions. These regions lack the critical Cys residues required for ubiquitination but retain the ability to bind ubiquitin.</text>
</comment>
<evidence type="ECO:0000256" key="14">
    <source>
        <dbReference type="ARBA" id="ARBA00025766"/>
    </source>
</evidence>
<dbReference type="GO" id="GO:0045739">
    <property type="term" value="P:positive regulation of DNA repair"/>
    <property type="evidence" value="ECO:0007669"/>
    <property type="project" value="UniProtKB-UniRule"/>
</dbReference>
<keyword evidence="13 16" id="KW-0131">Cell cycle</keyword>
<evidence type="ECO:0000256" key="9">
    <source>
        <dbReference type="ARBA" id="ARBA00022786"/>
    </source>
</evidence>
<evidence type="ECO:0000256" key="10">
    <source>
        <dbReference type="ARBA" id="ARBA00022853"/>
    </source>
</evidence>
<comment type="subunit">
    <text evidence="15">Component of the ARISC complex, at least composed of UIMC1/RAP80, ABRAXAS1, BRCC3/BRCC36, BABAM2 and BABAM1/NBA1. Component of the BRCA1-A complex, at least composed of BRCA1, BARD1, UIMC1/RAP80, ABRAXAS1, BRCC3/BRCC36, BABAM2 and BABAM1/NBA1. In the BRCA1-A complex, interacts directly with ABRAXAS1, BRCC3/BRCC36 and BABAM1/NBA1. Binds polyubiquitin. Component of the BRISC complex, at least composed of ABRAXAS2, BRCC3/BRCC36, BABAM2 and BABAM1/NBA1. Identified in a complex with SHMT2 and the other subunits of the BRISC complex. Component of the BRCA1/BRCA2 containing complex (BRCC), which also contains BRCA1, BRCA2, BARD1, BRCC3/BRCC36 and RAD51. BRCC is a ubiquitin E3 ligase complex that enhances cellular survival following DNA damage. May interact with FAS and TNFRSF1A.</text>
</comment>
<evidence type="ECO:0000256" key="4">
    <source>
        <dbReference type="ARBA" id="ARBA00022618"/>
    </source>
</evidence>
<organism evidence="17">
    <name type="scientific">Homo sapiens</name>
    <name type="common">Human</name>
    <dbReference type="NCBI Taxonomy" id="9606"/>
    <lineage>
        <taxon>Eukaryota</taxon>
        <taxon>Metazoa</taxon>
        <taxon>Chordata</taxon>
        <taxon>Craniata</taxon>
        <taxon>Vertebrata</taxon>
        <taxon>Euteleostomi</taxon>
        <taxon>Mammalia</taxon>
        <taxon>Eutheria</taxon>
        <taxon>Euarchontoglires</taxon>
        <taxon>Primates</taxon>
        <taxon>Haplorrhini</taxon>
        <taxon>Catarrhini</taxon>
        <taxon>Hominidae</taxon>
        <taxon>Homo</taxon>
    </lineage>
</organism>
<keyword evidence="12 16" id="KW-0539">Nucleus</keyword>
<keyword evidence="5 16" id="KW-0053">Apoptosis</keyword>
<keyword evidence="6" id="KW-0677">Repeat</keyword>
<dbReference type="GO" id="GO:0007095">
    <property type="term" value="P:mitotic G2 DNA damage checkpoint signaling"/>
    <property type="evidence" value="ECO:0007669"/>
    <property type="project" value="UniProtKB-UniRule"/>
</dbReference>
<evidence type="ECO:0000256" key="13">
    <source>
        <dbReference type="ARBA" id="ARBA00023306"/>
    </source>
</evidence>
<evidence type="ECO:0000256" key="3">
    <source>
        <dbReference type="ARBA" id="ARBA00022490"/>
    </source>
</evidence>
<evidence type="ECO:0000256" key="8">
    <source>
        <dbReference type="ARBA" id="ARBA00022776"/>
    </source>
</evidence>
<dbReference type="GO" id="GO:0005737">
    <property type="term" value="C:cytoplasm"/>
    <property type="evidence" value="ECO:0007669"/>
    <property type="project" value="UniProtKB-SubCell"/>
</dbReference>
<dbReference type="InterPro" id="IPR010358">
    <property type="entry name" value="BRE"/>
</dbReference>
<keyword evidence="9 16" id="KW-0833">Ubl conjugation pathway</keyword>
<dbReference type="GO" id="GO:0010212">
    <property type="term" value="P:response to ionizing radiation"/>
    <property type="evidence" value="ECO:0007669"/>
    <property type="project" value="UniProtKB-UniRule"/>
</dbReference>
<dbReference type="GO" id="GO:0051301">
    <property type="term" value="P:cell division"/>
    <property type="evidence" value="ECO:0007669"/>
    <property type="project" value="UniProtKB-UniRule"/>
</dbReference>
<dbReference type="PANTHER" id="PTHR15189:SF7">
    <property type="entry name" value="BRISC AND BRCA1-A COMPLEX MEMBER 2"/>
    <property type="match status" value="1"/>
</dbReference>
<dbReference type="IntAct" id="Q6ZWH1">
    <property type="interactions" value="1"/>
</dbReference>
<keyword evidence="7 16" id="KW-0227">DNA damage</keyword>
<evidence type="ECO:0000313" key="17">
    <source>
        <dbReference type="EMBL" id="BAC85532.1"/>
    </source>
</evidence>
<dbReference type="GO" id="GO:0070552">
    <property type="term" value="C:BRISC complex"/>
    <property type="evidence" value="ECO:0007669"/>
    <property type="project" value="UniProtKB-UniRule"/>
</dbReference>
<evidence type="ECO:0000256" key="11">
    <source>
        <dbReference type="ARBA" id="ARBA00023204"/>
    </source>
</evidence>
<evidence type="ECO:0000256" key="2">
    <source>
        <dbReference type="ARBA" id="ARBA00019438"/>
    </source>
</evidence>
<protein>
    <recommendedName>
        <fullName evidence="2 16">BRISC and BRCA1-A complex member 2</fullName>
    </recommendedName>
</protein>
<keyword evidence="11 16" id="KW-0234">DNA repair</keyword>
<reference evidence="17" key="1">
    <citation type="submission" date="2003-07" db="EMBL/GenBank/DDBJ databases">
        <title>NEDO human cDNA sequencing project.</title>
        <authorList>
            <person name="Suzuki O."/>
            <person name="Sasaki N."/>
            <person name="Aotsuka S."/>
            <person name="Shoji T."/>
            <person name="Ichihara T."/>
            <person name="Shiohata N."/>
            <person name="Matsumoto K."/>
            <person name="Hirano M."/>
            <person name="Sano S."/>
            <person name="Nomura R."/>
            <person name="Yoshikawa Y."/>
            <person name="Matsumura Y."/>
            <person name="Moriya S."/>
            <person name="Chiba E."/>
            <person name="Momiyama H."/>
            <person name="Onogawa S."/>
            <person name="Kaeriyama S."/>
            <person name="Satoh N."/>
            <person name="Matsunawa H."/>
            <person name="Takahashi E."/>
            <person name="Kataoka R."/>
            <person name="Kuga N."/>
            <person name="Kuroda A."/>
            <person name="Satoh I."/>
            <person name="Kamata K."/>
            <person name="Takami S."/>
            <person name="Terashima Y."/>
            <person name="Watanabe M."/>
            <person name="Sugiyama T."/>
            <person name="Irie R."/>
            <person name="Otsuki T."/>
            <person name="Sato H."/>
            <person name="Ota T."/>
            <person name="Wakamatsu A."/>
            <person name="Ishii S."/>
            <person name="Yamamoto J."/>
            <person name="Isono Y."/>
            <person name="Kawai-Hio Y."/>
            <person name="Saito K."/>
            <person name="Nishikawa T."/>
            <person name="Kimura K."/>
            <person name="Yamashita H."/>
            <person name="Matsuo K."/>
            <person name="Nakamura Y."/>
            <person name="Sekine M."/>
            <person name="Kikuchi H."/>
            <person name="Kanda K."/>
            <person name="Wagatsuma M."/>
            <person name="Murakawa K."/>
            <person name="Kanehori K."/>
            <person name="Takahashi-Fujii A."/>
            <person name="Oshima A."/>
            <person name="Sugiyama A."/>
            <person name="Kawakami B."/>
            <person name="Suzuki Y."/>
            <person name="Sugano S."/>
            <person name="Nagahari K."/>
            <person name="Masuho Y."/>
            <person name="Nagai K."/>
            <person name="Isogai T."/>
        </authorList>
    </citation>
    <scope>NUCLEOTIDE SEQUENCE</scope>
    <source>
        <tissue evidence="17">Adrenal gland</tissue>
    </source>
</reference>
<evidence type="ECO:0000256" key="12">
    <source>
        <dbReference type="ARBA" id="ARBA00023242"/>
    </source>
</evidence>
<keyword evidence="8 16" id="KW-0498">Mitosis</keyword>
<keyword evidence="3 16" id="KW-0963">Cytoplasm</keyword>
<keyword evidence="10 16" id="KW-0156">Chromatin regulator</keyword>